<proteinExistence type="inferred from homology"/>
<dbReference type="OrthoDB" id="9762913at2"/>
<dbReference type="Pfam" id="PF00171">
    <property type="entry name" value="Aldedh"/>
    <property type="match status" value="1"/>
</dbReference>
<evidence type="ECO:0000256" key="1">
    <source>
        <dbReference type="ARBA" id="ARBA00009986"/>
    </source>
</evidence>
<name>A0A553UZK4_9DEIO</name>
<evidence type="ECO:0000256" key="3">
    <source>
        <dbReference type="ARBA" id="ARBA00023027"/>
    </source>
</evidence>
<evidence type="ECO:0000256" key="6">
    <source>
        <dbReference type="PROSITE-ProRule" id="PRU10007"/>
    </source>
</evidence>
<dbReference type="PANTHER" id="PTHR43570">
    <property type="entry name" value="ALDEHYDE DEHYDROGENASE"/>
    <property type="match status" value="1"/>
</dbReference>
<keyword evidence="2 4" id="KW-0560">Oxidoreductase</keyword>
<dbReference type="InterPro" id="IPR016163">
    <property type="entry name" value="Ald_DH_C"/>
</dbReference>
<comment type="similarity">
    <text evidence="1 4 7">Belongs to the aldehyde dehydrogenase family.</text>
</comment>
<keyword evidence="3" id="KW-0520">NAD</keyword>
<gene>
    <name evidence="9" type="ORF">FNU79_09155</name>
</gene>
<dbReference type="PROSITE" id="PS00070">
    <property type="entry name" value="ALDEHYDE_DEHYDR_CYS"/>
    <property type="match status" value="1"/>
</dbReference>
<reference evidence="9 10" key="1">
    <citation type="submission" date="2019-07" db="EMBL/GenBank/DDBJ databases">
        <title>Deinococcus detaillus sp. nov., isolated from humus soil in Antarctica.</title>
        <authorList>
            <person name="Zhang K."/>
        </authorList>
    </citation>
    <scope>NUCLEOTIDE SEQUENCE [LARGE SCALE GENOMIC DNA]</scope>
    <source>
        <strain evidence="9 10">H1</strain>
    </source>
</reference>
<dbReference type="EMBL" id="VKDB01000008">
    <property type="protein sequence ID" value="TSA85618.1"/>
    <property type="molecule type" value="Genomic_DNA"/>
</dbReference>
<evidence type="ECO:0000256" key="7">
    <source>
        <dbReference type="RuleBase" id="RU003345"/>
    </source>
</evidence>
<feature type="active site" evidence="5">
    <location>
        <position position="258"/>
    </location>
</feature>
<dbReference type="Gene3D" id="3.40.605.10">
    <property type="entry name" value="Aldehyde Dehydrogenase, Chain A, domain 1"/>
    <property type="match status" value="1"/>
</dbReference>
<evidence type="ECO:0000256" key="4">
    <source>
        <dbReference type="PIRNR" id="PIRNR036492"/>
    </source>
</evidence>
<comment type="caution">
    <text evidence="9">The sequence shown here is derived from an EMBL/GenBank/DDBJ whole genome shotgun (WGS) entry which is preliminary data.</text>
</comment>
<evidence type="ECO:0000256" key="2">
    <source>
        <dbReference type="ARBA" id="ARBA00023002"/>
    </source>
</evidence>
<evidence type="ECO:0000259" key="8">
    <source>
        <dbReference type="Pfam" id="PF00171"/>
    </source>
</evidence>
<dbReference type="FunFam" id="3.40.605.10:FF:000004">
    <property type="entry name" value="Aldehyde dehydrogenase"/>
    <property type="match status" value="1"/>
</dbReference>
<evidence type="ECO:0000313" key="9">
    <source>
        <dbReference type="EMBL" id="TSA85618.1"/>
    </source>
</evidence>
<dbReference type="FunFam" id="3.40.309.10:FF:000003">
    <property type="entry name" value="Aldehyde dehydrogenase"/>
    <property type="match status" value="1"/>
</dbReference>
<dbReference type="PROSITE" id="PS00687">
    <property type="entry name" value="ALDEHYDE_DEHYDR_GLU"/>
    <property type="match status" value="1"/>
</dbReference>
<dbReference type="InterPro" id="IPR012394">
    <property type="entry name" value="Aldehyde_DH_NAD(P)"/>
</dbReference>
<dbReference type="GO" id="GO:0004029">
    <property type="term" value="F:aldehyde dehydrogenase (NAD+) activity"/>
    <property type="evidence" value="ECO:0007669"/>
    <property type="project" value="TreeGrafter"/>
</dbReference>
<dbReference type="SUPFAM" id="SSF53720">
    <property type="entry name" value="ALDH-like"/>
    <property type="match status" value="1"/>
</dbReference>
<dbReference type="PANTHER" id="PTHR43570:SF20">
    <property type="entry name" value="ALDEHYDE DEHYDROGENASE ALDX-RELATED"/>
    <property type="match status" value="1"/>
</dbReference>
<dbReference type="InterPro" id="IPR016162">
    <property type="entry name" value="Ald_DH_N"/>
</dbReference>
<dbReference type="InterPro" id="IPR016160">
    <property type="entry name" value="Ald_DH_CS_CYS"/>
</dbReference>
<keyword evidence="10" id="KW-1185">Reference proteome</keyword>
<accession>A0A553UZK4</accession>
<dbReference type="Gene3D" id="3.40.309.10">
    <property type="entry name" value="Aldehyde Dehydrogenase, Chain A, domain 2"/>
    <property type="match status" value="1"/>
</dbReference>
<dbReference type="InterPro" id="IPR015590">
    <property type="entry name" value="Aldehyde_DH_dom"/>
</dbReference>
<dbReference type="Proteomes" id="UP000316092">
    <property type="component" value="Unassembled WGS sequence"/>
</dbReference>
<dbReference type="PIRSF" id="PIRSF036492">
    <property type="entry name" value="ALDH"/>
    <property type="match status" value="1"/>
</dbReference>
<dbReference type="InterPro" id="IPR016161">
    <property type="entry name" value="Ald_DH/histidinol_DH"/>
</dbReference>
<dbReference type="RefSeq" id="WP_143720556.1">
    <property type="nucleotide sequence ID" value="NZ_VKDB01000008.1"/>
</dbReference>
<dbReference type="GO" id="GO:0006081">
    <property type="term" value="P:aldehyde metabolic process"/>
    <property type="evidence" value="ECO:0007669"/>
    <property type="project" value="InterPro"/>
</dbReference>
<evidence type="ECO:0000256" key="5">
    <source>
        <dbReference type="PIRSR" id="PIRSR036492-1"/>
    </source>
</evidence>
<protein>
    <recommendedName>
        <fullName evidence="4">Aldehyde dehydrogenase</fullName>
    </recommendedName>
</protein>
<evidence type="ECO:0000313" key="10">
    <source>
        <dbReference type="Proteomes" id="UP000316092"/>
    </source>
</evidence>
<organism evidence="9 10">
    <name type="scientific">Deinococcus detaillensis</name>
    <dbReference type="NCBI Taxonomy" id="2592048"/>
    <lineage>
        <taxon>Bacteria</taxon>
        <taxon>Thermotogati</taxon>
        <taxon>Deinococcota</taxon>
        <taxon>Deinococci</taxon>
        <taxon>Deinococcales</taxon>
        <taxon>Deinococcaceae</taxon>
        <taxon>Deinococcus</taxon>
    </lineage>
</organism>
<feature type="domain" description="Aldehyde dehydrogenase" evidence="8">
    <location>
        <begin position="30"/>
        <end position="447"/>
    </location>
</feature>
<dbReference type="InterPro" id="IPR029510">
    <property type="entry name" value="Ald_DH_CS_GLU"/>
</dbReference>
<feature type="active site" evidence="5 6">
    <location>
        <position position="224"/>
    </location>
</feature>
<dbReference type="GO" id="GO:0005737">
    <property type="term" value="C:cytoplasm"/>
    <property type="evidence" value="ECO:0007669"/>
    <property type="project" value="TreeGrafter"/>
</dbReference>
<sequence>MPIAPIPESETSAHLTQLHQLFETHQARRWKAAQSSAAERRALLRQLSDAVKGRRVGLAAALAQDLGKSRAEAEITELHPLLEEIRYARRHLKSWMQPQYVNGVAGLGWGRSAMQPEARGVTLILSPWNYPVNLSLTPLIGALAAGNTAILKPSEKAPATARALSELIAATFSPSLVSVVEGGPDVAEALLELPFDHIFFTGSPAIGRKVLSAAAQTLTSTTLELGGKSPALVDESADLKLAAERIVWGKFLNAGQTCIAPDYVLAHQAIASELTQRLREAIETRYGGPIWQRRGPDYGRMIDPQSVTRLRGLTKASQEAGAELAYGGVFDESERYISPTLVTGVQPDMPLMQQELFGPVLPVVTYQTLDEAIDLIQRHEKPLALYLFTKTAETQRRVERQTSSGSLVVNGTVIQFVHPRLAFGGVGHSGQGSYHGEYSFRAFSHHRAITREPTLSPVRAMYPPYGRVLPRLTAWALRKISE</sequence>
<dbReference type="AlphaFoldDB" id="A0A553UZK4"/>